<gene>
    <name evidence="1" type="ORF">Aru02nite_22730</name>
</gene>
<dbReference type="Proteomes" id="UP000612808">
    <property type="component" value="Unassembled WGS sequence"/>
</dbReference>
<dbReference type="AlphaFoldDB" id="A0A8J3NDD8"/>
<proteinExistence type="predicted"/>
<accession>A0A8J3NDD8</accession>
<evidence type="ECO:0000313" key="1">
    <source>
        <dbReference type="EMBL" id="GID11384.1"/>
    </source>
</evidence>
<comment type="caution">
    <text evidence="1">The sequence shown here is derived from an EMBL/GenBank/DDBJ whole genome shotgun (WGS) entry which is preliminary data.</text>
</comment>
<evidence type="ECO:0000313" key="2">
    <source>
        <dbReference type="Proteomes" id="UP000612808"/>
    </source>
</evidence>
<protein>
    <submittedName>
        <fullName evidence="1">Uncharacterized protein</fullName>
    </submittedName>
</protein>
<dbReference type="EMBL" id="BOMB01000012">
    <property type="protein sequence ID" value="GID11384.1"/>
    <property type="molecule type" value="Genomic_DNA"/>
</dbReference>
<organism evidence="1 2">
    <name type="scientific">Actinocatenispora rupis</name>
    <dbReference type="NCBI Taxonomy" id="519421"/>
    <lineage>
        <taxon>Bacteria</taxon>
        <taxon>Bacillati</taxon>
        <taxon>Actinomycetota</taxon>
        <taxon>Actinomycetes</taxon>
        <taxon>Micromonosporales</taxon>
        <taxon>Micromonosporaceae</taxon>
        <taxon>Actinocatenispora</taxon>
    </lineage>
</organism>
<keyword evidence="2" id="KW-1185">Reference proteome</keyword>
<reference evidence="1" key="1">
    <citation type="submission" date="2021-01" db="EMBL/GenBank/DDBJ databases">
        <title>Whole genome shotgun sequence of Actinocatenispora rupis NBRC 107355.</title>
        <authorList>
            <person name="Komaki H."/>
            <person name="Tamura T."/>
        </authorList>
    </citation>
    <scope>NUCLEOTIDE SEQUENCE</scope>
    <source>
        <strain evidence="1">NBRC 107355</strain>
    </source>
</reference>
<sequence>MTQEGANRVAAVLDDLGRAAAVHVNSTDELARQILRATTKNDEDRARKDWPQLRRKTDLHGVTPWLSGPVRIAPWQALHQLAHVTALDEHGGGRGLAAHWTCLKYCQALHPAASLELSDEGDTVPKRHYKTAQSDELTRAFACHLGEQLMRQRYPDHAVNIVDADLVLRAGWIRAASTRPFGLKGCLKYFVEAWRPGEPSKVLLVIAHGTHGKGTVNGQLARATAHADFVQLGPYGELPTLLVSTELSRAKGVIIHALATPGEAEIGALPAHALQDRNFFPDMHIPGVDKPEPGFQLPAEDFEWFASVLAHTEAAGLMAFAGSVDEVNNYLTKQQRKSRPDRLVMPGISSVCDTEHRLHGHHFVGTDHVFRLHGVRLEVFSGLREDLHRLLVNGPGERAEHLRAYREAAYQSALHRPTAVWDLQWGGPAHIAANGAVLAIRRLR</sequence>
<name>A0A8J3NDD8_9ACTN</name>